<reference evidence="9" key="1">
    <citation type="journal article" date="2019" name="Int. J. Syst. Evol. Microbiol.">
        <title>The Global Catalogue of Microorganisms (GCM) 10K type strain sequencing project: providing services to taxonomists for standard genome sequencing and annotation.</title>
        <authorList>
            <consortium name="The Broad Institute Genomics Platform"/>
            <consortium name="The Broad Institute Genome Sequencing Center for Infectious Disease"/>
            <person name="Wu L."/>
            <person name="Ma J."/>
        </authorList>
    </citation>
    <scope>NUCLEOTIDE SEQUENCE [LARGE SCALE GENOMIC DNA]</scope>
    <source>
        <strain evidence="9">JCM 17342</strain>
    </source>
</reference>
<evidence type="ECO:0000256" key="3">
    <source>
        <dbReference type="ARBA" id="ARBA00022692"/>
    </source>
</evidence>
<comment type="caution">
    <text evidence="8">The sequence shown here is derived from an EMBL/GenBank/DDBJ whole genome shotgun (WGS) entry which is preliminary data.</text>
</comment>
<feature type="transmembrane region" description="Helical" evidence="7">
    <location>
        <begin position="300"/>
        <end position="322"/>
    </location>
</feature>
<comment type="subcellular location">
    <subcellularLocation>
        <location evidence="1">Cell membrane</location>
        <topology evidence="1">Multi-pass membrane protein</topology>
    </subcellularLocation>
</comment>
<keyword evidence="9" id="KW-1185">Reference proteome</keyword>
<dbReference type="EMBL" id="BAABAL010000028">
    <property type="protein sequence ID" value="GAA4037017.1"/>
    <property type="molecule type" value="Genomic_DNA"/>
</dbReference>
<proteinExistence type="predicted"/>
<evidence type="ECO:0000313" key="8">
    <source>
        <dbReference type="EMBL" id="GAA4037017.1"/>
    </source>
</evidence>
<sequence>MFNTTTGEDTTVTSALAADRLGVPAVTYFAISMCTPFTVLAGVTTTGYAVTGQVGIPIGFLAMGMVLAVFCVGYVTMAPYVPNAGAFNAYIAKGLGRPLGVAASWLALVSYNAMQIGVYGALGDAAQPLVRAWFGIDVAWWVISLVGWAIVAFLGTQHIDLNGRVLAVLMIAELLVILVYALSFLFHPAGGAVSLETLAPQHLFEPGVGALFCLAVLGFVGFETAVVFSEEAKVPGRTVPVATYLSIGLTTLLYVLGSWAMSVATGPGRITQQAAEHGSDLVFRLAHDQLGVMMMNIGRFLYVTSVLACLIAFHNAAARYAFAMGRERLLPSFFGQTSHRNSSPRGGSILQSVFGLVAIVAFAIAGLHPLRDVFFIWTSAGAMGILLLIVLTSFAIVRFFSRTLTRESAWKRTIAPVIAAVTTLVALVMVLVNFDVTLGVRPNSTLHWAIPIGYLVLLLAGLVWGFRLRRSKPRVYANIGLGAKSVTRTGLGLGRPEDQDDTTRFAPIDRY</sequence>
<dbReference type="Proteomes" id="UP001501747">
    <property type="component" value="Unassembled WGS sequence"/>
</dbReference>
<evidence type="ECO:0000256" key="2">
    <source>
        <dbReference type="ARBA" id="ARBA00022475"/>
    </source>
</evidence>
<feature type="transmembrane region" description="Helical" evidence="7">
    <location>
        <begin position="56"/>
        <end position="78"/>
    </location>
</feature>
<evidence type="ECO:0000256" key="7">
    <source>
        <dbReference type="SAM" id="Phobius"/>
    </source>
</evidence>
<feature type="transmembrane region" description="Helical" evidence="7">
    <location>
        <begin position="413"/>
        <end position="434"/>
    </location>
</feature>
<feature type="transmembrane region" description="Helical" evidence="7">
    <location>
        <begin position="26"/>
        <end position="50"/>
    </location>
</feature>
<evidence type="ECO:0000256" key="5">
    <source>
        <dbReference type="ARBA" id="ARBA00023136"/>
    </source>
</evidence>
<dbReference type="PIRSF" id="PIRSF006060">
    <property type="entry name" value="AA_transporter"/>
    <property type="match status" value="1"/>
</dbReference>
<feature type="transmembrane region" description="Helical" evidence="7">
    <location>
        <begin position="241"/>
        <end position="261"/>
    </location>
</feature>
<gene>
    <name evidence="8" type="ORF">GCM10022247_73530</name>
</gene>
<dbReference type="PANTHER" id="PTHR42770:SF16">
    <property type="entry name" value="AMINO ACID PERMEASE"/>
    <property type="match status" value="1"/>
</dbReference>
<keyword evidence="5 7" id="KW-0472">Membrane</keyword>
<feature type="transmembrane region" description="Helical" evidence="7">
    <location>
        <begin position="349"/>
        <end position="368"/>
    </location>
</feature>
<feature type="transmembrane region" description="Helical" evidence="7">
    <location>
        <begin position="207"/>
        <end position="229"/>
    </location>
</feature>
<name>A0ABP7U6S7_9PSEU</name>
<dbReference type="InterPro" id="IPR002293">
    <property type="entry name" value="AA/rel_permease1"/>
</dbReference>
<feature type="compositionally biased region" description="Basic and acidic residues" evidence="6">
    <location>
        <begin position="495"/>
        <end position="511"/>
    </location>
</feature>
<organism evidence="8 9">
    <name type="scientific">Allokutzneria multivorans</name>
    <dbReference type="NCBI Taxonomy" id="1142134"/>
    <lineage>
        <taxon>Bacteria</taxon>
        <taxon>Bacillati</taxon>
        <taxon>Actinomycetota</taxon>
        <taxon>Actinomycetes</taxon>
        <taxon>Pseudonocardiales</taxon>
        <taxon>Pseudonocardiaceae</taxon>
        <taxon>Allokutzneria</taxon>
    </lineage>
</organism>
<keyword evidence="4 7" id="KW-1133">Transmembrane helix</keyword>
<evidence type="ECO:0000256" key="4">
    <source>
        <dbReference type="ARBA" id="ARBA00022989"/>
    </source>
</evidence>
<feature type="transmembrane region" description="Helical" evidence="7">
    <location>
        <begin position="132"/>
        <end position="154"/>
    </location>
</feature>
<keyword evidence="3 7" id="KW-0812">Transmembrane</keyword>
<dbReference type="PANTHER" id="PTHR42770">
    <property type="entry name" value="AMINO ACID TRANSPORTER-RELATED"/>
    <property type="match status" value="1"/>
</dbReference>
<dbReference type="RefSeq" id="WP_344886056.1">
    <property type="nucleotide sequence ID" value="NZ_BAABAL010000028.1"/>
</dbReference>
<feature type="region of interest" description="Disordered" evidence="6">
    <location>
        <begin position="492"/>
        <end position="511"/>
    </location>
</feature>
<evidence type="ECO:0000313" key="9">
    <source>
        <dbReference type="Proteomes" id="UP001501747"/>
    </source>
</evidence>
<feature type="transmembrane region" description="Helical" evidence="7">
    <location>
        <begin position="166"/>
        <end position="187"/>
    </location>
</feature>
<feature type="transmembrane region" description="Helical" evidence="7">
    <location>
        <begin position="374"/>
        <end position="401"/>
    </location>
</feature>
<feature type="transmembrane region" description="Helical" evidence="7">
    <location>
        <begin position="99"/>
        <end position="120"/>
    </location>
</feature>
<feature type="transmembrane region" description="Helical" evidence="7">
    <location>
        <begin position="446"/>
        <end position="466"/>
    </location>
</feature>
<evidence type="ECO:0000256" key="6">
    <source>
        <dbReference type="SAM" id="MobiDB-lite"/>
    </source>
</evidence>
<dbReference type="Gene3D" id="1.20.1740.10">
    <property type="entry name" value="Amino acid/polyamine transporter I"/>
    <property type="match status" value="1"/>
</dbReference>
<protein>
    <submittedName>
        <fullName evidence="8">APC family permease</fullName>
    </submittedName>
</protein>
<dbReference type="Pfam" id="PF13520">
    <property type="entry name" value="AA_permease_2"/>
    <property type="match status" value="1"/>
</dbReference>
<evidence type="ECO:0000256" key="1">
    <source>
        <dbReference type="ARBA" id="ARBA00004651"/>
    </source>
</evidence>
<dbReference type="InterPro" id="IPR050367">
    <property type="entry name" value="APC_superfamily"/>
</dbReference>
<keyword evidence="2" id="KW-1003">Cell membrane</keyword>
<accession>A0ABP7U6S7</accession>